<keyword evidence="2" id="KW-0489">Methyltransferase</keyword>
<organism evidence="6 7">
    <name type="scientific">Vitrella brassicaformis (strain CCMP3155)</name>
    <dbReference type="NCBI Taxonomy" id="1169540"/>
    <lineage>
        <taxon>Eukaryota</taxon>
        <taxon>Sar</taxon>
        <taxon>Alveolata</taxon>
        <taxon>Colpodellida</taxon>
        <taxon>Vitrellaceae</taxon>
        <taxon>Vitrella</taxon>
    </lineage>
</organism>
<dbReference type="GO" id="GO:0008757">
    <property type="term" value="F:S-adenosylmethionine-dependent methyltransferase activity"/>
    <property type="evidence" value="ECO:0007669"/>
    <property type="project" value="InterPro"/>
</dbReference>
<dbReference type="PANTHER" id="PTHR32183">
    <property type="match status" value="1"/>
</dbReference>
<dbReference type="InterPro" id="IPR008854">
    <property type="entry name" value="TPMT"/>
</dbReference>
<evidence type="ECO:0000256" key="2">
    <source>
        <dbReference type="ARBA" id="ARBA00022603"/>
    </source>
</evidence>
<dbReference type="EMBL" id="CDMY01000259">
    <property type="protein sequence ID" value="CEL97956.1"/>
    <property type="molecule type" value="Genomic_DNA"/>
</dbReference>
<dbReference type="InterPro" id="IPR029063">
    <property type="entry name" value="SAM-dependent_MTases_sf"/>
</dbReference>
<evidence type="ECO:0000256" key="5">
    <source>
        <dbReference type="SAM" id="MobiDB-lite"/>
    </source>
</evidence>
<protein>
    <submittedName>
        <fullName evidence="6">Uncharacterized protein</fullName>
    </submittedName>
</protein>
<keyword evidence="1" id="KW-0597">Phosphoprotein</keyword>
<dbReference type="Gene3D" id="3.40.50.150">
    <property type="entry name" value="Vaccinia Virus protein VP39"/>
    <property type="match status" value="1"/>
</dbReference>
<evidence type="ECO:0000256" key="1">
    <source>
        <dbReference type="ARBA" id="ARBA00022553"/>
    </source>
</evidence>
<dbReference type="SUPFAM" id="SSF53335">
    <property type="entry name" value="S-adenosyl-L-methionine-dependent methyltransferases"/>
    <property type="match status" value="1"/>
</dbReference>
<name>A0A0G4ELA0_VITBC</name>
<evidence type="ECO:0000256" key="3">
    <source>
        <dbReference type="ARBA" id="ARBA00022679"/>
    </source>
</evidence>
<dbReference type="Proteomes" id="UP000041254">
    <property type="component" value="Unassembled WGS sequence"/>
</dbReference>
<evidence type="ECO:0000313" key="6">
    <source>
        <dbReference type="EMBL" id="CEL97956.1"/>
    </source>
</evidence>
<feature type="region of interest" description="Disordered" evidence="5">
    <location>
        <begin position="21"/>
        <end position="48"/>
    </location>
</feature>
<gene>
    <name evidence="6" type="ORF">Vbra_12403</name>
</gene>
<dbReference type="InParanoid" id="A0A0G4ELA0"/>
<dbReference type="VEuPathDB" id="CryptoDB:Vbra_12403"/>
<evidence type="ECO:0000256" key="4">
    <source>
        <dbReference type="ARBA" id="ARBA00022691"/>
    </source>
</evidence>
<dbReference type="Pfam" id="PF05724">
    <property type="entry name" value="TPMT"/>
    <property type="match status" value="1"/>
</dbReference>
<keyword evidence="4" id="KW-0949">S-adenosyl-L-methionine</keyword>
<reference evidence="6 7" key="1">
    <citation type="submission" date="2014-11" db="EMBL/GenBank/DDBJ databases">
        <authorList>
            <person name="Zhu J."/>
            <person name="Qi W."/>
            <person name="Song R."/>
        </authorList>
    </citation>
    <scope>NUCLEOTIDE SEQUENCE [LARGE SCALE GENOMIC DNA]</scope>
</reference>
<keyword evidence="7" id="KW-1185">Reference proteome</keyword>
<sequence length="248" mass="26472">MKLLSLPATASVLLANGASISISPQSSPGLPPSASRPHEPVPRPSFRRRTRATHQHAAVLLPDLARLRGGGDQGKAADNAIAMEHYGRGRLVVAPDTCWSSRGHDMGGLSDPPLEVIGLDIPEVASDLTWMGGVVDFILDYTFLCAIHPDMRDAWAKRMHSLLKDSGLLMVAIFAICNKEGGPPFALSLEGVKDLCEGVGGLRCEELEMLPPELCHASRDGVSNGPLKLAATGVSLWRNKMAESGRRS</sequence>
<dbReference type="PANTHER" id="PTHR32183:SF6">
    <property type="entry name" value="CYSTEINE SULFINATE DESULFINASE_CYSTEINE DESULFURASE AND RELATED ENZYMES"/>
    <property type="match status" value="1"/>
</dbReference>
<dbReference type="AlphaFoldDB" id="A0A0G4ELA0"/>
<dbReference type="GO" id="GO:0032259">
    <property type="term" value="P:methylation"/>
    <property type="evidence" value="ECO:0007669"/>
    <property type="project" value="UniProtKB-KW"/>
</dbReference>
<accession>A0A0G4ELA0</accession>
<evidence type="ECO:0000313" key="7">
    <source>
        <dbReference type="Proteomes" id="UP000041254"/>
    </source>
</evidence>
<dbReference type="OrthoDB" id="276151at2759"/>
<keyword evidence="3" id="KW-0808">Transferase</keyword>
<proteinExistence type="predicted"/>